<feature type="compositionally biased region" description="Polar residues" evidence="10">
    <location>
        <begin position="97"/>
        <end position="119"/>
    </location>
</feature>
<evidence type="ECO:0000256" key="8">
    <source>
        <dbReference type="ARBA" id="ARBA00023242"/>
    </source>
</evidence>
<evidence type="ECO:0000259" key="11">
    <source>
        <dbReference type="PROSITE" id="PS50157"/>
    </source>
</evidence>
<dbReference type="GeneID" id="120035034"/>
<feature type="region of interest" description="Disordered" evidence="10">
    <location>
        <begin position="306"/>
        <end position="335"/>
    </location>
</feature>
<keyword evidence="4" id="KW-0677">Repeat</keyword>
<dbReference type="AlphaFoldDB" id="A0A8U0U3J1"/>
<evidence type="ECO:0000256" key="2">
    <source>
        <dbReference type="ARBA" id="ARBA00006991"/>
    </source>
</evidence>
<dbReference type="SUPFAM" id="SSF57667">
    <property type="entry name" value="beta-beta-alpha zinc fingers"/>
    <property type="match status" value="2"/>
</dbReference>
<evidence type="ECO:0000256" key="6">
    <source>
        <dbReference type="ARBA" id="ARBA00022833"/>
    </source>
</evidence>
<dbReference type="GO" id="GO:0000981">
    <property type="term" value="F:DNA-binding transcription factor activity, RNA polymerase II-specific"/>
    <property type="evidence" value="ECO:0007669"/>
    <property type="project" value="TreeGrafter"/>
</dbReference>
<feature type="region of interest" description="Disordered" evidence="10">
    <location>
        <begin position="350"/>
        <end position="427"/>
    </location>
</feature>
<feature type="compositionally biased region" description="Acidic residues" evidence="10">
    <location>
        <begin position="142"/>
        <end position="155"/>
    </location>
</feature>
<feature type="region of interest" description="Disordered" evidence="10">
    <location>
        <begin position="267"/>
        <end position="294"/>
    </location>
</feature>
<keyword evidence="3" id="KW-0479">Metal-binding</keyword>
<evidence type="ECO:0000313" key="12">
    <source>
        <dbReference type="Proteomes" id="UP000808372"/>
    </source>
</evidence>
<accession>A0A8U0U3J1</accession>
<feature type="domain" description="C2H2-type" evidence="11">
    <location>
        <begin position="623"/>
        <end position="650"/>
    </location>
</feature>
<dbReference type="GO" id="GO:0008270">
    <property type="term" value="F:zinc ion binding"/>
    <property type="evidence" value="ECO:0007669"/>
    <property type="project" value="UniProtKB-KW"/>
</dbReference>
<dbReference type="FunFam" id="3.30.160.60:FF:002343">
    <property type="entry name" value="Zinc finger protein 33A"/>
    <property type="match status" value="2"/>
</dbReference>
<comment type="similarity">
    <text evidence="2">Belongs to the krueppel C2H2-type zinc-finger protein family.</text>
</comment>
<evidence type="ECO:0000256" key="7">
    <source>
        <dbReference type="ARBA" id="ARBA00023125"/>
    </source>
</evidence>
<dbReference type="PANTHER" id="PTHR23235">
    <property type="entry name" value="KRUEPPEL-LIKE TRANSCRIPTION FACTOR"/>
    <property type="match status" value="1"/>
</dbReference>
<keyword evidence="12" id="KW-1185">Reference proteome</keyword>
<feature type="compositionally biased region" description="Polar residues" evidence="10">
    <location>
        <begin position="319"/>
        <end position="335"/>
    </location>
</feature>
<keyword evidence="7" id="KW-0238">DNA-binding</keyword>
<feature type="domain" description="C2H2-type" evidence="11">
    <location>
        <begin position="651"/>
        <end position="678"/>
    </location>
</feature>
<dbReference type="Proteomes" id="UP000808372">
    <property type="component" value="Chromosome 42"/>
</dbReference>
<gene>
    <name evidence="13" type="primary">LOC120035034</name>
</gene>
<feature type="compositionally biased region" description="Basic and acidic residues" evidence="10">
    <location>
        <begin position="159"/>
        <end position="171"/>
    </location>
</feature>
<evidence type="ECO:0000256" key="9">
    <source>
        <dbReference type="PROSITE-ProRule" id="PRU00042"/>
    </source>
</evidence>
<dbReference type="InterPro" id="IPR013087">
    <property type="entry name" value="Znf_C2H2_type"/>
</dbReference>
<sequence>MSGSVVEFQAQIASIMEVLANAAVAEICKVVDDGYAVVHLKMSQSHKENEFLRRKMKLMELQIARFRSERTKSSEGSVQNRFHGIRLQNRHNHRETATTGPTWQSRARLSNRSFGNSSIPRDRQPIDVDQEDVSPSKHMDATSDEQSAETEEGEPDLLIIKDEGEADDQKSRSRQPARTVEGSRELTTQLAAATTKDPAFQPRGPRGNDYNNTAMEQSAETEEGQPDLLIIKVEGEADDQDSRISHPARTVEGSRELTTQLAAATTENPAFQSSGPRGNNNTAMEAKSTVEGERDLQPWKKEEGLREMPGTDSEHRMTDPNTQTSLDTDQTELTEQLRTKHSIVTVNRSDTVFKSDPEPESLSQVFQLTGPGPVAKQQRSLNPERTTDLPVNSRKQRGSDTVNDRPSCSSYAAETVSGSPSPLKKLNPIPPFPQMVRGEHEYSQGGSGVKSEVIVIDPLHVDEGEDGDGTPSSWRQGDIMEHRHHQGGHSEADAMLLGGHSSNTYHHHPHPGVQPAARQNSPDNHFYTIGMDGAFNNRLGTFQNPATTAPLAEGTGELQYPTWVDFEGSAPDTHLGDMTGTHQDRGSREEGARSYRCTFCGREYPHLCQLKMHQRVHTGEKPYECALCGKQFSQLCGLKRHQRVHTGEKPFRCAQCGKQFSHSSNLKVHQSVHTGEKRFHCTQCGKNFSFLSNLIRHQAVHARK</sequence>
<evidence type="ECO:0000256" key="3">
    <source>
        <dbReference type="ARBA" id="ARBA00022723"/>
    </source>
</evidence>
<dbReference type="RefSeq" id="XP_038837719.1">
    <property type="nucleotide sequence ID" value="XM_038981791.1"/>
</dbReference>
<protein>
    <submittedName>
        <fullName evidence="13">Uncharacterized protein LOC120035034 isoform X2</fullName>
    </submittedName>
</protein>
<dbReference type="PROSITE" id="PS50157">
    <property type="entry name" value="ZINC_FINGER_C2H2_2"/>
    <property type="match status" value="4"/>
</dbReference>
<evidence type="ECO:0000256" key="4">
    <source>
        <dbReference type="ARBA" id="ARBA00022737"/>
    </source>
</evidence>
<dbReference type="Gene3D" id="3.30.160.60">
    <property type="entry name" value="Classic Zinc Finger"/>
    <property type="match status" value="4"/>
</dbReference>
<keyword evidence="5 9" id="KW-0863">Zinc-finger</keyword>
<name>A0A8U0U3J1_SALNM</name>
<comment type="subcellular location">
    <subcellularLocation>
        <location evidence="1">Nucleus</location>
    </subcellularLocation>
</comment>
<dbReference type="GO" id="GO:0000978">
    <property type="term" value="F:RNA polymerase II cis-regulatory region sequence-specific DNA binding"/>
    <property type="evidence" value="ECO:0007669"/>
    <property type="project" value="TreeGrafter"/>
</dbReference>
<keyword evidence="6" id="KW-0862">Zinc</keyword>
<dbReference type="FunFam" id="3.30.160.60:FF:001174">
    <property type="entry name" value="zinc finger protein 527 isoform X1"/>
    <property type="match status" value="1"/>
</dbReference>
<evidence type="ECO:0000313" key="13">
    <source>
        <dbReference type="RefSeq" id="XP_038837719.1"/>
    </source>
</evidence>
<feature type="compositionally biased region" description="Polar residues" evidence="10">
    <location>
        <begin position="399"/>
        <end position="420"/>
    </location>
</feature>
<feature type="compositionally biased region" description="Polar residues" evidence="10">
    <location>
        <begin position="267"/>
        <end position="283"/>
    </location>
</feature>
<dbReference type="InterPro" id="IPR036236">
    <property type="entry name" value="Znf_C2H2_sf"/>
</dbReference>
<feature type="domain" description="C2H2-type" evidence="11">
    <location>
        <begin position="679"/>
        <end position="704"/>
    </location>
</feature>
<feature type="domain" description="C2H2-type" evidence="11">
    <location>
        <begin position="595"/>
        <end position="622"/>
    </location>
</feature>
<evidence type="ECO:0000256" key="1">
    <source>
        <dbReference type="ARBA" id="ARBA00004123"/>
    </source>
</evidence>
<evidence type="ECO:0000256" key="10">
    <source>
        <dbReference type="SAM" id="MobiDB-lite"/>
    </source>
</evidence>
<proteinExistence type="inferred from homology"/>
<dbReference type="Pfam" id="PF00096">
    <property type="entry name" value="zf-C2H2"/>
    <property type="match status" value="3"/>
</dbReference>
<dbReference type="PANTHER" id="PTHR23235:SF142">
    <property type="entry name" value="ZINC FINGER PROTEIN 384"/>
    <property type="match status" value="1"/>
</dbReference>
<feature type="region of interest" description="Disordered" evidence="10">
    <location>
        <begin position="70"/>
        <end position="255"/>
    </location>
</feature>
<evidence type="ECO:0000256" key="5">
    <source>
        <dbReference type="ARBA" id="ARBA00022771"/>
    </source>
</evidence>
<keyword evidence="8" id="KW-0539">Nucleus</keyword>
<dbReference type="PROSITE" id="PS00028">
    <property type="entry name" value="ZINC_FINGER_C2H2_1"/>
    <property type="match status" value="4"/>
</dbReference>
<dbReference type="SMART" id="SM00355">
    <property type="entry name" value="ZnF_C2H2"/>
    <property type="match status" value="4"/>
</dbReference>
<organism evidence="12 13">
    <name type="scientific">Salvelinus namaycush</name>
    <name type="common">Lake trout</name>
    <name type="synonym">Salmo namaycush</name>
    <dbReference type="NCBI Taxonomy" id="8040"/>
    <lineage>
        <taxon>Eukaryota</taxon>
        <taxon>Metazoa</taxon>
        <taxon>Chordata</taxon>
        <taxon>Craniata</taxon>
        <taxon>Vertebrata</taxon>
        <taxon>Euteleostomi</taxon>
        <taxon>Actinopterygii</taxon>
        <taxon>Neopterygii</taxon>
        <taxon>Teleostei</taxon>
        <taxon>Protacanthopterygii</taxon>
        <taxon>Salmoniformes</taxon>
        <taxon>Salmonidae</taxon>
        <taxon>Salmoninae</taxon>
        <taxon>Salvelinus</taxon>
    </lineage>
</organism>
<reference evidence="13" key="1">
    <citation type="submission" date="2025-08" db="UniProtKB">
        <authorList>
            <consortium name="RefSeq"/>
        </authorList>
    </citation>
    <scope>IDENTIFICATION</scope>
    <source>
        <tissue evidence="13">White muscle</tissue>
    </source>
</reference>
<feature type="compositionally biased region" description="Polar residues" evidence="10">
    <location>
        <begin position="209"/>
        <end position="218"/>
    </location>
</feature>
<dbReference type="GO" id="GO:0005634">
    <property type="term" value="C:nucleus"/>
    <property type="evidence" value="ECO:0007669"/>
    <property type="project" value="UniProtKB-SubCell"/>
</dbReference>